<protein>
    <submittedName>
        <fullName evidence="2">Uncharacterized protein</fullName>
    </submittedName>
</protein>
<feature type="compositionally biased region" description="Basic and acidic residues" evidence="1">
    <location>
        <begin position="81"/>
        <end position="96"/>
    </location>
</feature>
<organism evidence="2 3">
    <name type="scientific">Eumeta variegata</name>
    <name type="common">Bagworm moth</name>
    <name type="synonym">Eumeta japonica</name>
    <dbReference type="NCBI Taxonomy" id="151549"/>
    <lineage>
        <taxon>Eukaryota</taxon>
        <taxon>Metazoa</taxon>
        <taxon>Ecdysozoa</taxon>
        <taxon>Arthropoda</taxon>
        <taxon>Hexapoda</taxon>
        <taxon>Insecta</taxon>
        <taxon>Pterygota</taxon>
        <taxon>Neoptera</taxon>
        <taxon>Endopterygota</taxon>
        <taxon>Lepidoptera</taxon>
        <taxon>Glossata</taxon>
        <taxon>Ditrysia</taxon>
        <taxon>Tineoidea</taxon>
        <taxon>Psychidae</taxon>
        <taxon>Oiketicinae</taxon>
        <taxon>Eumeta</taxon>
    </lineage>
</organism>
<feature type="compositionally biased region" description="Basic and acidic residues" evidence="1">
    <location>
        <begin position="49"/>
        <end position="59"/>
    </location>
</feature>
<sequence>MQQLRIRSIAYTTESALKNYLDLIPAADIRPRATRRKHHQHYLHGWRSTTREPKPEGFEIKNGANIEIDCPTKIRIKIDTRSGIRSETRSETEVRIESGTGNESGIRSGIYFRDRESEK</sequence>
<name>A0A4C2AGT9_EUMVA</name>
<dbReference type="EMBL" id="BGZK01003026">
    <property type="protein sequence ID" value="GBP97907.1"/>
    <property type="molecule type" value="Genomic_DNA"/>
</dbReference>
<evidence type="ECO:0000313" key="2">
    <source>
        <dbReference type="EMBL" id="GBP97907.1"/>
    </source>
</evidence>
<reference evidence="2 3" key="1">
    <citation type="journal article" date="2019" name="Commun. Biol.">
        <title>The bagworm genome reveals a unique fibroin gene that provides high tensile strength.</title>
        <authorList>
            <person name="Kono N."/>
            <person name="Nakamura H."/>
            <person name="Ohtoshi R."/>
            <person name="Tomita M."/>
            <person name="Numata K."/>
            <person name="Arakawa K."/>
        </authorList>
    </citation>
    <scope>NUCLEOTIDE SEQUENCE [LARGE SCALE GENOMIC DNA]</scope>
</reference>
<proteinExistence type="predicted"/>
<comment type="caution">
    <text evidence="2">The sequence shown here is derived from an EMBL/GenBank/DDBJ whole genome shotgun (WGS) entry which is preliminary data.</text>
</comment>
<accession>A0A4C2AGT9</accession>
<gene>
    <name evidence="2" type="ORF">EVAR_70060_1</name>
</gene>
<keyword evidence="3" id="KW-1185">Reference proteome</keyword>
<dbReference type="AlphaFoldDB" id="A0A4C2AGT9"/>
<feature type="compositionally biased region" description="Basic residues" evidence="1">
    <location>
        <begin position="32"/>
        <end position="44"/>
    </location>
</feature>
<evidence type="ECO:0000256" key="1">
    <source>
        <dbReference type="SAM" id="MobiDB-lite"/>
    </source>
</evidence>
<evidence type="ECO:0000313" key="3">
    <source>
        <dbReference type="Proteomes" id="UP000299102"/>
    </source>
</evidence>
<feature type="region of interest" description="Disordered" evidence="1">
    <location>
        <begin position="32"/>
        <end position="63"/>
    </location>
</feature>
<feature type="region of interest" description="Disordered" evidence="1">
    <location>
        <begin position="81"/>
        <end position="119"/>
    </location>
</feature>
<dbReference type="Proteomes" id="UP000299102">
    <property type="component" value="Unassembled WGS sequence"/>
</dbReference>